<feature type="transmembrane region" description="Helical" evidence="1">
    <location>
        <begin position="339"/>
        <end position="360"/>
    </location>
</feature>
<feature type="transmembrane region" description="Helical" evidence="1">
    <location>
        <begin position="133"/>
        <end position="151"/>
    </location>
</feature>
<keyword evidence="1" id="KW-0812">Transmembrane</keyword>
<dbReference type="AlphaFoldDB" id="A0A4Q1V778"/>
<evidence type="ECO:0000256" key="1">
    <source>
        <dbReference type="SAM" id="Phobius"/>
    </source>
</evidence>
<evidence type="ECO:0008006" key="4">
    <source>
        <dbReference type="Google" id="ProtNLM"/>
    </source>
</evidence>
<proteinExistence type="predicted"/>
<feature type="transmembrane region" description="Helical" evidence="1">
    <location>
        <begin position="51"/>
        <end position="70"/>
    </location>
</feature>
<feature type="transmembrane region" description="Helical" evidence="1">
    <location>
        <begin position="107"/>
        <end position="124"/>
    </location>
</feature>
<protein>
    <recommendedName>
        <fullName evidence="4">O-antigen ligase family protein</fullName>
    </recommendedName>
</protein>
<accession>A0A4Q1V778</accession>
<dbReference type="EMBL" id="MZXW01000017">
    <property type="protein sequence ID" value="RXT47725.1"/>
    <property type="molecule type" value="Genomic_DNA"/>
</dbReference>
<gene>
    <name evidence="2" type="ORF">B5V03_15765</name>
</gene>
<feature type="transmembrane region" description="Helical" evidence="1">
    <location>
        <begin position="171"/>
        <end position="189"/>
    </location>
</feature>
<evidence type="ECO:0000313" key="3">
    <source>
        <dbReference type="Proteomes" id="UP000290819"/>
    </source>
</evidence>
<keyword evidence="3" id="KW-1185">Reference proteome</keyword>
<feature type="transmembrane region" description="Helical" evidence="1">
    <location>
        <begin position="367"/>
        <end position="385"/>
    </location>
</feature>
<name>A0A4Q1V778_9BRAD</name>
<sequence>MILLITATPAFAISNQALGRDISLTAAAIILVLVAREAPEKLSFVLQRLKVFWLAAAVPLAWLAFQLLPLPEGSLTNSLWSAASTALAEHWTSGHVTIDIDATFRSMISYLGVLALTIAAAVIGRDRAHAKDLLTALSVGSTLTAILLLVARSNANIGLPAPDSTGGNAMTAITAMAIIANGCILVMTTGQTDAGWSFDRLGFTAFAAFGIAISFVALEAAGCFALSAAALAGIAVQGFVVLVRRLKLRSWQAFSLFLVLAALAISVVAARNPSLIDLADRARPEDLADVQRALSEAPWPGSGAGTFGYAMQMYRSFGLPPMLIAPSTVIAVSAEWGRAALWLMIASVTLLCLALFWATLRRSRDTHFPLLAATVLLVTLCQAFLDPSLRSSVVQTTIAIAIGLGLSQKVGEGRRSGAD</sequence>
<evidence type="ECO:0000313" key="2">
    <source>
        <dbReference type="EMBL" id="RXT47725.1"/>
    </source>
</evidence>
<feature type="transmembrane region" description="Helical" evidence="1">
    <location>
        <begin position="224"/>
        <end position="243"/>
    </location>
</feature>
<keyword evidence="1" id="KW-1133">Transmembrane helix</keyword>
<comment type="caution">
    <text evidence="2">The sequence shown here is derived from an EMBL/GenBank/DDBJ whole genome shotgun (WGS) entry which is preliminary data.</text>
</comment>
<feature type="transmembrane region" description="Helical" evidence="1">
    <location>
        <begin position="201"/>
        <end position="218"/>
    </location>
</feature>
<reference evidence="2 3" key="1">
    <citation type="submission" date="2017-03" db="EMBL/GenBank/DDBJ databases">
        <authorList>
            <person name="Safronova V.I."/>
            <person name="Sazanova A.L."/>
            <person name="Chirak E.R."/>
        </authorList>
    </citation>
    <scope>NUCLEOTIDE SEQUENCE [LARGE SCALE GENOMIC DNA]</scope>
    <source>
        <strain evidence="2 3">Opo-243</strain>
    </source>
</reference>
<keyword evidence="1" id="KW-0472">Membrane</keyword>
<dbReference type="Proteomes" id="UP000290819">
    <property type="component" value="Unassembled WGS sequence"/>
</dbReference>
<organism evidence="2 3">
    <name type="scientific">Bradyrhizobium betae</name>
    <dbReference type="NCBI Taxonomy" id="244734"/>
    <lineage>
        <taxon>Bacteria</taxon>
        <taxon>Pseudomonadati</taxon>
        <taxon>Pseudomonadota</taxon>
        <taxon>Alphaproteobacteria</taxon>
        <taxon>Hyphomicrobiales</taxon>
        <taxon>Nitrobacteraceae</taxon>
        <taxon>Bradyrhizobium</taxon>
    </lineage>
</organism>
<feature type="transmembrane region" description="Helical" evidence="1">
    <location>
        <begin position="250"/>
        <end position="270"/>
    </location>
</feature>